<gene>
    <name evidence="2" type="ORF">SLAV_12150</name>
</gene>
<dbReference type="KEGG" id="slx:SLAV_12150"/>
<organism evidence="2 3">
    <name type="scientific">Streptomyces lavendulae subsp. lavendulae</name>
    <dbReference type="NCBI Taxonomy" id="58340"/>
    <lineage>
        <taxon>Bacteria</taxon>
        <taxon>Bacillati</taxon>
        <taxon>Actinomycetota</taxon>
        <taxon>Actinomycetes</taxon>
        <taxon>Kitasatosporales</taxon>
        <taxon>Streptomycetaceae</taxon>
        <taxon>Streptomyces</taxon>
    </lineage>
</organism>
<accession>A0A2K8PC39</accession>
<evidence type="ECO:0000256" key="1">
    <source>
        <dbReference type="SAM" id="MobiDB-lite"/>
    </source>
</evidence>
<proteinExistence type="predicted"/>
<keyword evidence="3" id="KW-1185">Reference proteome</keyword>
<feature type="compositionally biased region" description="Low complexity" evidence="1">
    <location>
        <begin position="249"/>
        <end position="258"/>
    </location>
</feature>
<feature type="region of interest" description="Disordered" evidence="1">
    <location>
        <begin position="242"/>
        <end position="268"/>
    </location>
</feature>
<dbReference type="Proteomes" id="UP000231791">
    <property type="component" value="Chromosome"/>
</dbReference>
<sequence>MSRRTDNHHCAASICRAATGLPHRTCLGWAEAGLITRRRPVPDAADPAQRAFEAMVALTAGDALRDGQLDGAVFGVVAAVPSADGLALRLHERMARRVVTELLPRLDEDYGGLRGVPGLRVTSDTEGLTLRDAVGGGTIRLRGVPSSWRLPDDGDGLRYVGRSAGGAPHPAELEELHYWTRTATAGPDPASRDHLLSRLLRRPALVNRTGNAHGWVNSYCHQYQDLVLEWCCAPGAPEMERSLRRSGLAEPQAGGHPEPGAPPARPGVIRLGGAEVTVRCMDFAHGDGEIAGITASIERRYR</sequence>
<evidence type="ECO:0000313" key="2">
    <source>
        <dbReference type="EMBL" id="ATZ24289.1"/>
    </source>
</evidence>
<dbReference type="RefSeq" id="WP_030236187.1">
    <property type="nucleotide sequence ID" value="NZ_CP024985.1"/>
</dbReference>
<dbReference type="EMBL" id="CP024985">
    <property type="protein sequence ID" value="ATZ24289.1"/>
    <property type="molecule type" value="Genomic_DNA"/>
</dbReference>
<dbReference type="GeneID" id="49383488"/>
<name>A0A2K8PC39_STRLA</name>
<dbReference type="OrthoDB" id="4131521at2"/>
<protein>
    <submittedName>
        <fullName evidence="2">Uncharacterized protein</fullName>
    </submittedName>
</protein>
<dbReference type="AlphaFoldDB" id="A0A2K8PC39"/>
<evidence type="ECO:0000313" key="3">
    <source>
        <dbReference type="Proteomes" id="UP000231791"/>
    </source>
</evidence>
<reference evidence="2 3" key="1">
    <citation type="submission" date="2017-11" db="EMBL/GenBank/DDBJ databases">
        <title>Complete genome sequence of Streptomyces lavendulae subsp. lavendulae CCM 3239 (formerly 'Streptomyces aureofaciens CCM 3239'), the producer of the angucycline-type antibiotic auricin.</title>
        <authorList>
            <person name="Busche T."/>
            <person name="Novakova R."/>
            <person name="Al'Dilaimi A."/>
            <person name="Homerova D."/>
            <person name="Feckova L."/>
            <person name="Rezuchova B."/>
            <person name="Mingyar E."/>
            <person name="Csolleiova D."/>
            <person name="Bekeova C."/>
            <person name="Winkler A."/>
            <person name="Sevcikova B."/>
            <person name="Kalinowski J."/>
            <person name="Kormanec J."/>
            <person name="Ruckert C."/>
        </authorList>
    </citation>
    <scope>NUCLEOTIDE SEQUENCE [LARGE SCALE GENOMIC DNA]</scope>
    <source>
        <strain evidence="2 3">CCM 3239</strain>
    </source>
</reference>